<gene>
    <name evidence="2" type="ORF">ENJ10_12630</name>
</gene>
<sequence>MSGLQGLRVLHCCSTTNSDSIYARRLSEEGCRVTSLPLIKVQYFDEEHVPIFLLIEKMEKSDWVIFSSIHGMNAFHRLKEIHTAFNRRQNSLKVGVVGKKAWQAFKLYFPQWDKPLRAGNINQLLRDIAARNPDEQQKVLHLTSRESLALLQIYPPATIDLERLPLYRMVGVDLDEKTQNALSRENFDLLFFNSPSTFYFFREWPFAGKHLQNTAIAVLGERSRHYIEGQGFPVAVSPSSPTPVLFIQALHDARDTITHYKGKA</sequence>
<evidence type="ECO:0000259" key="1">
    <source>
        <dbReference type="Pfam" id="PF02602"/>
    </source>
</evidence>
<protein>
    <submittedName>
        <fullName evidence="2">Uroporphyrinogen-III synthase</fullName>
    </submittedName>
</protein>
<evidence type="ECO:0000313" key="2">
    <source>
        <dbReference type="EMBL" id="HED11529.1"/>
    </source>
</evidence>
<reference evidence="2" key="1">
    <citation type="journal article" date="2020" name="mSystems">
        <title>Genome- and Community-Level Interaction Insights into Carbon Utilization and Element Cycling Functions of Hydrothermarchaeota in Hydrothermal Sediment.</title>
        <authorList>
            <person name="Zhou Z."/>
            <person name="Liu Y."/>
            <person name="Xu W."/>
            <person name="Pan J."/>
            <person name="Luo Z.H."/>
            <person name="Li M."/>
        </authorList>
    </citation>
    <scope>NUCLEOTIDE SEQUENCE [LARGE SCALE GENOMIC DNA]</scope>
    <source>
        <strain evidence="2">HyVt-456</strain>
    </source>
</reference>
<comment type="caution">
    <text evidence="2">The sequence shown here is derived from an EMBL/GenBank/DDBJ whole genome shotgun (WGS) entry which is preliminary data.</text>
</comment>
<accession>A0A7V1LP03</accession>
<proteinExistence type="predicted"/>
<organism evidence="2">
    <name type="scientific">Caldithrix abyssi</name>
    <dbReference type="NCBI Taxonomy" id="187145"/>
    <lineage>
        <taxon>Bacteria</taxon>
        <taxon>Pseudomonadati</taxon>
        <taxon>Calditrichota</taxon>
        <taxon>Calditrichia</taxon>
        <taxon>Calditrichales</taxon>
        <taxon>Calditrichaceae</taxon>
        <taxon>Caldithrix</taxon>
    </lineage>
</organism>
<dbReference type="AlphaFoldDB" id="A0A7V1LP03"/>
<dbReference type="Gene3D" id="3.40.50.10090">
    <property type="match status" value="2"/>
</dbReference>
<name>A0A7V1LP03_CALAY</name>
<dbReference type="CDD" id="cd06578">
    <property type="entry name" value="HemD"/>
    <property type="match status" value="1"/>
</dbReference>
<dbReference type="InterPro" id="IPR036108">
    <property type="entry name" value="4pyrrol_syn_uPrphyn_synt_sf"/>
</dbReference>
<feature type="domain" description="Tetrapyrrole biosynthesis uroporphyrinogen III synthase" evidence="1">
    <location>
        <begin position="22"/>
        <end position="243"/>
    </location>
</feature>
<dbReference type="EMBL" id="DRLD01000356">
    <property type="protein sequence ID" value="HED11529.1"/>
    <property type="molecule type" value="Genomic_DNA"/>
</dbReference>
<dbReference type="Pfam" id="PF02602">
    <property type="entry name" value="HEM4"/>
    <property type="match status" value="1"/>
</dbReference>
<dbReference type="InterPro" id="IPR003754">
    <property type="entry name" value="4pyrrol_synth_uPrphyn_synth"/>
</dbReference>
<dbReference type="GO" id="GO:0033014">
    <property type="term" value="P:tetrapyrrole biosynthetic process"/>
    <property type="evidence" value="ECO:0007669"/>
    <property type="project" value="InterPro"/>
</dbReference>
<dbReference type="Proteomes" id="UP000886005">
    <property type="component" value="Unassembled WGS sequence"/>
</dbReference>
<dbReference type="SUPFAM" id="SSF69618">
    <property type="entry name" value="HemD-like"/>
    <property type="match status" value="1"/>
</dbReference>
<dbReference type="GO" id="GO:0004852">
    <property type="term" value="F:uroporphyrinogen-III synthase activity"/>
    <property type="evidence" value="ECO:0007669"/>
    <property type="project" value="InterPro"/>
</dbReference>